<evidence type="ECO:0000259" key="1">
    <source>
        <dbReference type="Pfam" id="PF06985"/>
    </source>
</evidence>
<evidence type="ECO:0000313" key="2">
    <source>
        <dbReference type="EMBL" id="KAF2213884.1"/>
    </source>
</evidence>
<organism evidence="2 3">
    <name type="scientific">Cercospora zeae-maydis SCOH1-5</name>
    <dbReference type="NCBI Taxonomy" id="717836"/>
    <lineage>
        <taxon>Eukaryota</taxon>
        <taxon>Fungi</taxon>
        <taxon>Dikarya</taxon>
        <taxon>Ascomycota</taxon>
        <taxon>Pezizomycotina</taxon>
        <taxon>Dothideomycetes</taxon>
        <taxon>Dothideomycetidae</taxon>
        <taxon>Mycosphaerellales</taxon>
        <taxon>Mycosphaerellaceae</taxon>
        <taxon>Cercospora</taxon>
    </lineage>
</organism>
<dbReference type="PANTHER" id="PTHR24148:SF64">
    <property type="entry name" value="HETEROKARYON INCOMPATIBILITY DOMAIN-CONTAINING PROTEIN"/>
    <property type="match status" value="1"/>
</dbReference>
<dbReference type="Proteomes" id="UP000799539">
    <property type="component" value="Unassembled WGS sequence"/>
</dbReference>
<dbReference type="InterPro" id="IPR010730">
    <property type="entry name" value="HET"/>
</dbReference>
<proteinExistence type="predicted"/>
<dbReference type="InterPro" id="IPR052895">
    <property type="entry name" value="HetReg/Transcr_Mod"/>
</dbReference>
<accession>A0A6A6FKS0</accession>
<dbReference type="OrthoDB" id="3553147at2759"/>
<dbReference type="Pfam" id="PF06985">
    <property type="entry name" value="HET"/>
    <property type="match status" value="1"/>
</dbReference>
<keyword evidence="3" id="KW-1185">Reference proteome</keyword>
<name>A0A6A6FKS0_9PEZI</name>
<reference evidence="2" key="1">
    <citation type="journal article" date="2020" name="Stud. Mycol.">
        <title>101 Dothideomycetes genomes: a test case for predicting lifestyles and emergence of pathogens.</title>
        <authorList>
            <person name="Haridas S."/>
            <person name="Albert R."/>
            <person name="Binder M."/>
            <person name="Bloem J."/>
            <person name="Labutti K."/>
            <person name="Salamov A."/>
            <person name="Andreopoulos B."/>
            <person name="Baker S."/>
            <person name="Barry K."/>
            <person name="Bills G."/>
            <person name="Bluhm B."/>
            <person name="Cannon C."/>
            <person name="Castanera R."/>
            <person name="Culley D."/>
            <person name="Daum C."/>
            <person name="Ezra D."/>
            <person name="Gonzalez J."/>
            <person name="Henrissat B."/>
            <person name="Kuo A."/>
            <person name="Liang C."/>
            <person name="Lipzen A."/>
            <person name="Lutzoni F."/>
            <person name="Magnuson J."/>
            <person name="Mondo S."/>
            <person name="Nolan M."/>
            <person name="Ohm R."/>
            <person name="Pangilinan J."/>
            <person name="Park H.-J."/>
            <person name="Ramirez L."/>
            <person name="Alfaro M."/>
            <person name="Sun H."/>
            <person name="Tritt A."/>
            <person name="Yoshinaga Y."/>
            <person name="Zwiers L.-H."/>
            <person name="Turgeon B."/>
            <person name="Goodwin S."/>
            <person name="Spatafora J."/>
            <person name="Crous P."/>
            <person name="Grigoriev I."/>
        </authorList>
    </citation>
    <scope>NUCLEOTIDE SEQUENCE</scope>
    <source>
        <strain evidence="2">SCOH1-5</strain>
    </source>
</reference>
<dbReference type="AlphaFoldDB" id="A0A6A6FKS0"/>
<feature type="domain" description="Heterokaryon incompatibility" evidence="1">
    <location>
        <begin position="44"/>
        <end position="139"/>
    </location>
</feature>
<evidence type="ECO:0000313" key="3">
    <source>
        <dbReference type="Proteomes" id="UP000799539"/>
    </source>
</evidence>
<dbReference type="EMBL" id="ML992669">
    <property type="protein sequence ID" value="KAF2213884.1"/>
    <property type="molecule type" value="Genomic_DNA"/>
</dbReference>
<gene>
    <name evidence="2" type="ORF">CERZMDRAFT_95912</name>
</gene>
<protein>
    <recommendedName>
        <fullName evidence="1">Heterokaryon incompatibility domain-containing protein</fullName>
    </recommendedName>
</protein>
<sequence>MIFQYAHLRSDAIRLIRIHARSTYKDLHVTLEHQSKYSEPDVHYSVLSYQPAGPDMDRQGVTLNGRTRTIDFNAWSALADAAKNSTDSDPFWLDTLCINQQDKAEVMQQHRHRGKIYAGAEKVLLHLPPGNGKDQVPGDLASRAQAYISQASDREALLQAKKVVVVLDGQRCDLGARDLEESMYPRESL</sequence>
<dbReference type="PANTHER" id="PTHR24148">
    <property type="entry name" value="ANKYRIN REPEAT DOMAIN-CONTAINING PROTEIN 39 HOMOLOG-RELATED"/>
    <property type="match status" value="1"/>
</dbReference>